<dbReference type="EMBL" id="BAABBF010000008">
    <property type="protein sequence ID" value="GAA3720470.1"/>
    <property type="molecule type" value="Genomic_DNA"/>
</dbReference>
<dbReference type="InterPro" id="IPR052509">
    <property type="entry name" value="Metal_resp_DNA-bind_regulator"/>
</dbReference>
<dbReference type="PANTHER" id="PTHR33169">
    <property type="entry name" value="PADR-FAMILY TRANSCRIPTIONAL REGULATOR"/>
    <property type="match status" value="1"/>
</dbReference>
<dbReference type="InterPro" id="IPR005149">
    <property type="entry name" value="Tscrpt_reg_PadR_N"/>
</dbReference>
<evidence type="ECO:0000256" key="1">
    <source>
        <dbReference type="SAM" id="MobiDB-lite"/>
    </source>
</evidence>
<accession>A0ABP7ELU7</accession>
<feature type="domain" description="Transcription regulator PadR N-terminal" evidence="2">
    <location>
        <begin position="27"/>
        <end position="83"/>
    </location>
</feature>
<keyword evidence="4" id="KW-1185">Reference proteome</keyword>
<dbReference type="InterPro" id="IPR036390">
    <property type="entry name" value="WH_DNA-bd_sf"/>
</dbReference>
<dbReference type="InterPro" id="IPR036388">
    <property type="entry name" value="WH-like_DNA-bd_sf"/>
</dbReference>
<dbReference type="PANTHER" id="PTHR33169:SF14">
    <property type="entry name" value="TRANSCRIPTIONAL REGULATOR RV3488"/>
    <property type="match status" value="1"/>
</dbReference>
<dbReference type="Proteomes" id="UP001500523">
    <property type="component" value="Unassembled WGS sequence"/>
</dbReference>
<name>A0ABP7ELU7_9SPHN</name>
<evidence type="ECO:0000313" key="4">
    <source>
        <dbReference type="Proteomes" id="UP001500523"/>
    </source>
</evidence>
<evidence type="ECO:0000313" key="3">
    <source>
        <dbReference type="EMBL" id="GAA3720470.1"/>
    </source>
</evidence>
<feature type="region of interest" description="Disordered" evidence="1">
    <location>
        <begin position="82"/>
        <end position="105"/>
    </location>
</feature>
<organism evidence="3 4">
    <name type="scientific">Sphingomonas cynarae</name>
    <dbReference type="NCBI Taxonomy" id="930197"/>
    <lineage>
        <taxon>Bacteria</taxon>
        <taxon>Pseudomonadati</taxon>
        <taxon>Pseudomonadota</taxon>
        <taxon>Alphaproteobacteria</taxon>
        <taxon>Sphingomonadales</taxon>
        <taxon>Sphingomonadaceae</taxon>
        <taxon>Sphingomonas</taxon>
    </lineage>
</organism>
<proteinExistence type="predicted"/>
<evidence type="ECO:0000259" key="2">
    <source>
        <dbReference type="Pfam" id="PF03551"/>
    </source>
</evidence>
<gene>
    <name evidence="3" type="ORF">GCM10022268_30930</name>
</gene>
<dbReference type="Pfam" id="PF03551">
    <property type="entry name" value="PadR"/>
    <property type="match status" value="1"/>
</dbReference>
<protein>
    <submittedName>
        <fullName evidence="3">PadR family transcriptional regulator</fullName>
    </submittedName>
</protein>
<dbReference type="SUPFAM" id="SSF46785">
    <property type="entry name" value="Winged helix' DNA-binding domain"/>
    <property type="match status" value="1"/>
</dbReference>
<reference evidence="4" key="1">
    <citation type="journal article" date="2019" name="Int. J. Syst. Evol. Microbiol.">
        <title>The Global Catalogue of Microorganisms (GCM) 10K type strain sequencing project: providing services to taxonomists for standard genome sequencing and annotation.</title>
        <authorList>
            <consortium name="The Broad Institute Genomics Platform"/>
            <consortium name="The Broad Institute Genome Sequencing Center for Infectious Disease"/>
            <person name="Wu L."/>
            <person name="Ma J."/>
        </authorList>
    </citation>
    <scope>NUCLEOTIDE SEQUENCE [LARGE SCALE GENOMIC DNA]</scope>
    <source>
        <strain evidence="4">JCM 17498</strain>
    </source>
</reference>
<dbReference type="Gene3D" id="1.10.10.10">
    <property type="entry name" value="Winged helix-like DNA-binding domain superfamily/Winged helix DNA-binding domain"/>
    <property type="match status" value="1"/>
</dbReference>
<sequence>MRMSRTRALSPHARMVLAVLLDAGGQWSHGYELARLANVKSGTLYPLLIRLEAQGYLEAEWQQPAEGGRPPRHAYRLTASGVQLARTNPPGHAVPPVGRSREATT</sequence>
<comment type="caution">
    <text evidence="3">The sequence shown here is derived from an EMBL/GenBank/DDBJ whole genome shotgun (WGS) entry which is preliminary data.</text>
</comment>